<protein>
    <submittedName>
        <fullName evidence="1">Uncharacterized protein</fullName>
    </submittedName>
</protein>
<proteinExistence type="predicted"/>
<dbReference type="EMBL" id="JASBWU010000003">
    <property type="protein sequence ID" value="KAJ9123056.1"/>
    <property type="molecule type" value="Genomic_DNA"/>
</dbReference>
<sequence>MSSRLPLITLVGERVPFQPFLTELFGNLPLKAKLRVQSKGLGFPGQSVQQLDQGGQAFCDVWDQVQLGPGAYFFSWLDEGVNEANGLPMSF</sequence>
<keyword evidence="2" id="KW-1185">Reference proteome</keyword>
<comment type="caution">
    <text evidence="1">The sequence shown here is derived from an EMBL/GenBank/DDBJ whole genome shotgun (WGS) entry which is preliminary data.</text>
</comment>
<reference evidence="1" key="1">
    <citation type="submission" date="2023-04" db="EMBL/GenBank/DDBJ databases">
        <title>Draft Genome sequencing of Naganishia species isolated from polar environments using Oxford Nanopore Technology.</title>
        <authorList>
            <person name="Leo P."/>
            <person name="Venkateswaran K."/>
        </authorList>
    </citation>
    <scope>NUCLEOTIDE SEQUENCE</scope>
    <source>
        <strain evidence="1">MNA-CCFEE 5425</strain>
    </source>
</reference>
<accession>A0ACC2XJ44</accession>
<dbReference type="Proteomes" id="UP001243375">
    <property type="component" value="Unassembled WGS sequence"/>
</dbReference>
<organism evidence="1 2">
    <name type="scientific">Naganishia vaughanmartiniae</name>
    <dbReference type="NCBI Taxonomy" id="1424756"/>
    <lineage>
        <taxon>Eukaryota</taxon>
        <taxon>Fungi</taxon>
        <taxon>Dikarya</taxon>
        <taxon>Basidiomycota</taxon>
        <taxon>Agaricomycotina</taxon>
        <taxon>Tremellomycetes</taxon>
        <taxon>Filobasidiales</taxon>
        <taxon>Filobasidiaceae</taxon>
        <taxon>Naganishia</taxon>
    </lineage>
</organism>
<evidence type="ECO:0000313" key="1">
    <source>
        <dbReference type="EMBL" id="KAJ9123056.1"/>
    </source>
</evidence>
<evidence type="ECO:0000313" key="2">
    <source>
        <dbReference type="Proteomes" id="UP001243375"/>
    </source>
</evidence>
<name>A0ACC2XJ44_9TREE</name>
<gene>
    <name evidence="1" type="ORF">QFC22_001245</name>
</gene>